<sequence>MAAATSASTMSLLPISQLKQQQRHGAGAVVVFRRRPRDARRRRYVVPTARLFGPAIFEASKLKVLFLGVDEESGKQHGHAHAHPGHPGKPTPLLPRTYTLTHSDVTASLTLAVSHTVNRAQLQGWYNRLQRDEVVAEWKKVRGRMSLHVHCHISGGHFLLDLIAGLRYYIFRKELPVHLIGVSGRALMYVSGLFAVLQVLKAFVHGDGDLFSRHPELEEATVWVYFHSNLPRFNRVECWGPLRDAAAPAGDDATTAAAPAAAEGQTTMPVGEWPHRCPQQCDCCFPPHSLIPWPNEHDMAADAPAAGQAQQQ</sequence>
<evidence type="ECO:0000313" key="8">
    <source>
        <dbReference type="EMBL" id="OEL20820.1"/>
    </source>
</evidence>
<dbReference type="Pfam" id="PF12638">
    <property type="entry name" value="Staygreen"/>
    <property type="match status" value="2"/>
</dbReference>
<dbReference type="InterPro" id="IPR024438">
    <property type="entry name" value="Staygreen"/>
</dbReference>
<keyword evidence="5" id="KW-0809">Transit peptide</keyword>
<comment type="caution">
    <text evidence="8">The sequence shown here is derived from an EMBL/GenBank/DDBJ whole genome shotgun (WGS) entry which is preliminary data.</text>
</comment>
<feature type="domain" description="Staygreen protein" evidence="7">
    <location>
        <begin position="90"/>
        <end position="180"/>
    </location>
</feature>
<accession>A0A1E5V6N5</accession>
<dbReference type="OrthoDB" id="2012322at2759"/>
<feature type="compositionally biased region" description="Basic residues" evidence="6">
    <location>
        <begin position="76"/>
        <end position="86"/>
    </location>
</feature>
<evidence type="ECO:0000256" key="2">
    <source>
        <dbReference type="ARBA" id="ARBA00009234"/>
    </source>
</evidence>
<dbReference type="EMBL" id="LWDX02049611">
    <property type="protein sequence ID" value="OEL20820.1"/>
    <property type="molecule type" value="Genomic_DNA"/>
</dbReference>
<evidence type="ECO:0000256" key="6">
    <source>
        <dbReference type="SAM" id="MobiDB-lite"/>
    </source>
</evidence>
<keyword evidence="4" id="KW-0934">Plastid</keyword>
<keyword evidence="9" id="KW-1185">Reference proteome</keyword>
<evidence type="ECO:0000256" key="4">
    <source>
        <dbReference type="ARBA" id="ARBA00022640"/>
    </source>
</evidence>
<dbReference type="STRING" id="888268.A0A1E5V6N5"/>
<dbReference type="GO" id="GO:0015996">
    <property type="term" value="P:chlorophyll catabolic process"/>
    <property type="evidence" value="ECO:0007669"/>
    <property type="project" value="TreeGrafter"/>
</dbReference>
<evidence type="ECO:0000259" key="7">
    <source>
        <dbReference type="Pfam" id="PF12638"/>
    </source>
</evidence>
<comment type="subcellular location">
    <subcellularLocation>
        <location evidence="1">Plastid</location>
        <location evidence="1">Chloroplast</location>
    </subcellularLocation>
</comment>
<dbReference type="GO" id="GO:0009507">
    <property type="term" value="C:chloroplast"/>
    <property type="evidence" value="ECO:0007669"/>
    <property type="project" value="UniProtKB-SubCell"/>
</dbReference>
<gene>
    <name evidence="8" type="ORF">BAE44_0018161</name>
</gene>
<feature type="region of interest" description="Disordered" evidence="6">
    <location>
        <begin position="75"/>
        <end position="94"/>
    </location>
</feature>
<protein>
    <submittedName>
        <fullName evidence="8">Protein STAY-GREEN, chloroplastic</fullName>
    </submittedName>
</protein>
<dbReference type="Proteomes" id="UP000095767">
    <property type="component" value="Unassembled WGS sequence"/>
</dbReference>
<evidence type="ECO:0000256" key="1">
    <source>
        <dbReference type="ARBA" id="ARBA00004229"/>
    </source>
</evidence>
<comment type="similarity">
    <text evidence="2">Belongs to the staygreen family.</text>
</comment>
<reference evidence="8 9" key="1">
    <citation type="submission" date="2016-09" db="EMBL/GenBank/DDBJ databases">
        <title>The draft genome of Dichanthelium oligosanthes: A C3 panicoid grass species.</title>
        <authorList>
            <person name="Studer A.J."/>
            <person name="Schnable J.C."/>
            <person name="Brutnell T.P."/>
        </authorList>
    </citation>
    <scope>NUCLEOTIDE SEQUENCE [LARGE SCALE GENOMIC DNA]</scope>
    <source>
        <strain evidence="9">cv. Kellogg 1175</strain>
        <tissue evidence="8">Leaf</tissue>
    </source>
</reference>
<dbReference type="PANTHER" id="PTHR31750">
    <property type="entry name" value="PROTEIN STAY-GREEN 1, CHLOROPLASTIC-RELATED"/>
    <property type="match status" value="1"/>
</dbReference>
<evidence type="ECO:0000256" key="5">
    <source>
        <dbReference type="ARBA" id="ARBA00022946"/>
    </source>
</evidence>
<name>A0A1E5V6N5_9POAL</name>
<organism evidence="8 9">
    <name type="scientific">Dichanthelium oligosanthes</name>
    <dbReference type="NCBI Taxonomy" id="888268"/>
    <lineage>
        <taxon>Eukaryota</taxon>
        <taxon>Viridiplantae</taxon>
        <taxon>Streptophyta</taxon>
        <taxon>Embryophyta</taxon>
        <taxon>Tracheophyta</taxon>
        <taxon>Spermatophyta</taxon>
        <taxon>Magnoliopsida</taxon>
        <taxon>Liliopsida</taxon>
        <taxon>Poales</taxon>
        <taxon>Poaceae</taxon>
        <taxon>PACMAD clade</taxon>
        <taxon>Panicoideae</taxon>
        <taxon>Panicodae</taxon>
        <taxon>Paniceae</taxon>
        <taxon>Dichantheliinae</taxon>
        <taxon>Dichanthelium</taxon>
    </lineage>
</organism>
<evidence type="ECO:0000256" key="3">
    <source>
        <dbReference type="ARBA" id="ARBA00022528"/>
    </source>
</evidence>
<dbReference type="AlphaFoldDB" id="A0A1E5V6N5"/>
<keyword evidence="3" id="KW-0150">Chloroplast</keyword>
<evidence type="ECO:0000313" key="9">
    <source>
        <dbReference type="Proteomes" id="UP000095767"/>
    </source>
</evidence>
<dbReference type="PANTHER" id="PTHR31750:SF4">
    <property type="entry name" value="LP06106P"/>
    <property type="match status" value="1"/>
</dbReference>
<proteinExistence type="inferred from homology"/>
<feature type="domain" description="Staygreen protein" evidence="7">
    <location>
        <begin position="199"/>
        <end position="245"/>
    </location>
</feature>